<gene>
    <name evidence="1" type="ORF">Pla8534_01180</name>
</gene>
<keyword evidence="2" id="KW-1185">Reference proteome</keyword>
<dbReference type="SUPFAM" id="SSF56954">
    <property type="entry name" value="Outer membrane efflux proteins (OEP)"/>
    <property type="match status" value="1"/>
</dbReference>
<proteinExistence type="predicted"/>
<dbReference type="Gene3D" id="1.20.1600.10">
    <property type="entry name" value="Outer membrane efflux proteins (OEP)"/>
    <property type="match status" value="1"/>
</dbReference>
<reference evidence="1 2" key="1">
    <citation type="submission" date="2019-02" db="EMBL/GenBank/DDBJ databases">
        <title>Deep-cultivation of Planctomycetes and their phenomic and genomic characterization uncovers novel biology.</title>
        <authorList>
            <person name="Wiegand S."/>
            <person name="Jogler M."/>
            <person name="Boedeker C."/>
            <person name="Pinto D."/>
            <person name="Vollmers J."/>
            <person name="Rivas-Marin E."/>
            <person name="Kohn T."/>
            <person name="Peeters S.H."/>
            <person name="Heuer A."/>
            <person name="Rast P."/>
            <person name="Oberbeckmann S."/>
            <person name="Bunk B."/>
            <person name="Jeske O."/>
            <person name="Meyerdierks A."/>
            <person name="Storesund J.E."/>
            <person name="Kallscheuer N."/>
            <person name="Luecker S."/>
            <person name="Lage O.M."/>
            <person name="Pohl T."/>
            <person name="Merkel B.J."/>
            <person name="Hornburger P."/>
            <person name="Mueller R.-W."/>
            <person name="Bruemmer F."/>
            <person name="Labrenz M."/>
            <person name="Spormann A.M."/>
            <person name="Op den Camp H."/>
            <person name="Overmann J."/>
            <person name="Amann R."/>
            <person name="Jetten M.S.M."/>
            <person name="Mascher T."/>
            <person name="Medema M.H."/>
            <person name="Devos D.P."/>
            <person name="Kaster A.-K."/>
            <person name="Ovreas L."/>
            <person name="Rohde M."/>
            <person name="Galperin M.Y."/>
            <person name="Jogler C."/>
        </authorList>
    </citation>
    <scope>NUCLEOTIDE SEQUENCE [LARGE SCALE GENOMIC DNA]</scope>
    <source>
        <strain evidence="1 2">Pla85_3_4</strain>
    </source>
</reference>
<dbReference type="GO" id="GO:0015562">
    <property type="term" value="F:efflux transmembrane transporter activity"/>
    <property type="evidence" value="ECO:0007669"/>
    <property type="project" value="InterPro"/>
</dbReference>
<evidence type="ECO:0000313" key="1">
    <source>
        <dbReference type="EMBL" id="QDU92372.1"/>
    </source>
</evidence>
<accession>A0A518DKK8</accession>
<dbReference type="AlphaFoldDB" id="A0A518DKK8"/>
<dbReference type="Proteomes" id="UP000317648">
    <property type="component" value="Chromosome"/>
</dbReference>
<evidence type="ECO:0000313" key="2">
    <source>
        <dbReference type="Proteomes" id="UP000317648"/>
    </source>
</evidence>
<protein>
    <submittedName>
        <fullName evidence="1">Outer membrane efflux protein</fullName>
    </submittedName>
</protein>
<name>A0A518DKK8_9BACT</name>
<sequence length="78" mass="8665">MSTAAGRIQRAETNVRLAKETLELGRLQFDAGDINLVELNIYEKSVTESQLSLIEAQFDYFAAQADYRAALSLDPLAE</sequence>
<dbReference type="KEGG" id="lcre:Pla8534_01180"/>
<organism evidence="1 2">
    <name type="scientific">Lignipirellula cremea</name>
    <dbReference type="NCBI Taxonomy" id="2528010"/>
    <lineage>
        <taxon>Bacteria</taxon>
        <taxon>Pseudomonadati</taxon>
        <taxon>Planctomycetota</taxon>
        <taxon>Planctomycetia</taxon>
        <taxon>Pirellulales</taxon>
        <taxon>Pirellulaceae</taxon>
        <taxon>Lignipirellula</taxon>
    </lineage>
</organism>
<dbReference type="EMBL" id="CP036433">
    <property type="protein sequence ID" value="QDU92372.1"/>
    <property type="molecule type" value="Genomic_DNA"/>
</dbReference>